<protein>
    <submittedName>
        <fullName evidence="2">Uncharacterized protein</fullName>
    </submittedName>
</protein>
<dbReference type="GeneID" id="68103100"/>
<keyword evidence="3" id="KW-1185">Reference proteome</keyword>
<reference evidence="2 3" key="1">
    <citation type="journal article" date="2018" name="BMC Genomics">
        <title>The genome of Naegleria lovaniensis, the basis for a comparative approach to unravel pathogenicity factors of the human pathogenic amoeba N. fowleri.</title>
        <authorList>
            <person name="Liechti N."/>
            <person name="Schurch N."/>
            <person name="Bruggmann R."/>
            <person name="Wittwer M."/>
        </authorList>
    </citation>
    <scope>NUCLEOTIDE SEQUENCE [LARGE SCALE GENOMIC DNA]</scope>
    <source>
        <strain evidence="2 3">ATCC 30569</strain>
    </source>
</reference>
<evidence type="ECO:0000313" key="2">
    <source>
        <dbReference type="EMBL" id="KAG2374627.1"/>
    </source>
</evidence>
<dbReference type="Proteomes" id="UP000816034">
    <property type="component" value="Unassembled WGS sequence"/>
</dbReference>
<sequence>MSLPKSSNTEYKAEIAQTRSFLRLYSDQAQCLKLEKEYQAKVNLNSNISRQEAFNDVEEPPHSSSSSDDENDDELWKNQKSFYPLCMATMDYFRRWVPTNDDDLSSSSSSTTSLLISKMNEEEYYQNKYNEKKQKQPSSLEWSSRLENSEMIHFNQFHVNSASEISSLQQFIKDHSHPSSWMEQAHQNEQFMNQVKRSRIRDVMPQFSNRLREWKAANRGAYKDVESQDETTKMFDIFLSDVKNRLANCLANKKTKWQQVLQINDKSLKATTPLHSTHEELMAKFAFAHCGASYHELLFKGVMMSCEKSLKTCLEQRLSFMKNNFRENLENEKVGPIFNCSEELLNDGNLDCSKFAKQHIFDLMNTHLK</sequence>
<dbReference type="EMBL" id="PYSW02000044">
    <property type="protein sequence ID" value="KAG2374627.1"/>
    <property type="molecule type" value="Genomic_DNA"/>
</dbReference>
<evidence type="ECO:0000256" key="1">
    <source>
        <dbReference type="SAM" id="MobiDB-lite"/>
    </source>
</evidence>
<proteinExistence type="predicted"/>
<dbReference type="RefSeq" id="XP_044543801.1">
    <property type="nucleotide sequence ID" value="XM_044686213.1"/>
</dbReference>
<gene>
    <name evidence="2" type="ORF">C9374_010646</name>
</gene>
<accession>A0AA88GBJ2</accession>
<organism evidence="2 3">
    <name type="scientific">Naegleria lovaniensis</name>
    <name type="common">Amoeba</name>
    <dbReference type="NCBI Taxonomy" id="51637"/>
    <lineage>
        <taxon>Eukaryota</taxon>
        <taxon>Discoba</taxon>
        <taxon>Heterolobosea</taxon>
        <taxon>Tetramitia</taxon>
        <taxon>Eutetramitia</taxon>
        <taxon>Vahlkampfiidae</taxon>
        <taxon>Naegleria</taxon>
    </lineage>
</organism>
<comment type="caution">
    <text evidence="2">The sequence shown here is derived from an EMBL/GenBank/DDBJ whole genome shotgun (WGS) entry which is preliminary data.</text>
</comment>
<evidence type="ECO:0000313" key="3">
    <source>
        <dbReference type="Proteomes" id="UP000816034"/>
    </source>
</evidence>
<dbReference type="AlphaFoldDB" id="A0AA88GBJ2"/>
<name>A0AA88GBJ2_NAELO</name>
<feature type="region of interest" description="Disordered" evidence="1">
    <location>
        <begin position="55"/>
        <end position="74"/>
    </location>
</feature>